<dbReference type="RefSeq" id="WP_158204727.1">
    <property type="nucleotide sequence ID" value="NZ_WSZK01000017.1"/>
</dbReference>
<proteinExistence type="predicted"/>
<keyword evidence="2" id="KW-1185">Reference proteome</keyword>
<sequence length="52" mass="5696">MSVFVSCERCSRSEMYDDEHAARADGWADLSIDGVVGPADQSEYRGCCPDHA</sequence>
<protein>
    <submittedName>
        <fullName evidence="1">Uncharacterized protein</fullName>
    </submittedName>
</protein>
<accession>A0A6B0GJP6</accession>
<dbReference type="EMBL" id="WSZK01000017">
    <property type="protein sequence ID" value="MWG35034.1"/>
    <property type="molecule type" value="Genomic_DNA"/>
</dbReference>
<dbReference type="Proteomes" id="UP000451471">
    <property type="component" value="Unassembled WGS sequence"/>
</dbReference>
<comment type="caution">
    <text evidence="1">The sequence shown here is derived from an EMBL/GenBank/DDBJ whole genome shotgun (WGS) entry which is preliminary data.</text>
</comment>
<evidence type="ECO:0000313" key="1">
    <source>
        <dbReference type="EMBL" id="MWG35034.1"/>
    </source>
</evidence>
<reference evidence="1 2" key="1">
    <citation type="submission" date="2019-12" db="EMBL/GenBank/DDBJ databases">
        <title>Halocatena pleomorpha gen. nov. sp. nov., an extremely halophilic archaeon of family Halobacteriaceae isolated from saltpan soil.</title>
        <authorList>
            <person name="Pal Y."/>
            <person name="Verma A."/>
            <person name="Krishnamurthi S."/>
            <person name="Kumar P."/>
        </authorList>
    </citation>
    <scope>NUCLEOTIDE SEQUENCE [LARGE SCALE GENOMIC DNA]</scope>
    <source>
        <strain evidence="1 2">JCM 16495</strain>
    </source>
</reference>
<organism evidence="1 2">
    <name type="scientific">Halomarina oriensis</name>
    <dbReference type="NCBI Taxonomy" id="671145"/>
    <lineage>
        <taxon>Archaea</taxon>
        <taxon>Methanobacteriati</taxon>
        <taxon>Methanobacteriota</taxon>
        <taxon>Stenosarchaea group</taxon>
        <taxon>Halobacteria</taxon>
        <taxon>Halobacteriales</taxon>
        <taxon>Natronomonadaceae</taxon>
        <taxon>Halomarina</taxon>
    </lineage>
</organism>
<dbReference type="AlphaFoldDB" id="A0A6B0GJP6"/>
<name>A0A6B0GJP6_9EURY</name>
<gene>
    <name evidence="1" type="ORF">GQS65_11145</name>
</gene>
<evidence type="ECO:0000313" key="2">
    <source>
        <dbReference type="Proteomes" id="UP000451471"/>
    </source>
</evidence>